<dbReference type="Gene3D" id="3.30.40.10">
    <property type="entry name" value="Zinc/RING finger domain, C3HC4 (zinc finger)"/>
    <property type="match status" value="1"/>
</dbReference>
<organism evidence="7 8">
    <name type="scientific">Clathrospora elynae</name>
    <dbReference type="NCBI Taxonomy" id="706981"/>
    <lineage>
        <taxon>Eukaryota</taxon>
        <taxon>Fungi</taxon>
        <taxon>Dikarya</taxon>
        <taxon>Ascomycota</taxon>
        <taxon>Pezizomycotina</taxon>
        <taxon>Dothideomycetes</taxon>
        <taxon>Pleosporomycetidae</taxon>
        <taxon>Pleosporales</taxon>
        <taxon>Diademaceae</taxon>
        <taxon>Clathrospora</taxon>
    </lineage>
</organism>
<dbReference type="InterPro" id="IPR013083">
    <property type="entry name" value="Znf_RING/FYVE/PHD"/>
</dbReference>
<gene>
    <name evidence="7" type="ORF">EJ02DRAFT_419025</name>
</gene>
<feature type="region of interest" description="Disordered" evidence="5">
    <location>
        <begin position="1"/>
        <end position="66"/>
    </location>
</feature>
<dbReference type="GO" id="GO:0008270">
    <property type="term" value="F:zinc ion binding"/>
    <property type="evidence" value="ECO:0007669"/>
    <property type="project" value="UniProtKB-KW"/>
</dbReference>
<sequence>MSNPNNNQDRGSSQEQAPRTSLQDQLSGNQNQEQPSGEQGQGQAQAQPYVPLDGARTPNATPAPSMPALRSQAEFFLTGVIPVAAQLAGSNCTICTEHLAEDVVQMAGCLHYFHTVCILAWLQGNEDMNRTCPNCRHTLYEATPAQVALRDGQPPPAPTAAIRTPAEEEARLRAGLNTFAEVSRSPDEFEDLLMGLVARGQGQARSEVVDMIARVDAMRVDAGYTWARLEREREREGIASNRRNAILESQGLAVRTPETTIARRRADAQFARSMHDNSAN</sequence>
<keyword evidence="2 4" id="KW-0863">Zinc-finger</keyword>
<keyword evidence="8" id="KW-1185">Reference proteome</keyword>
<dbReference type="SMART" id="SM00184">
    <property type="entry name" value="RING"/>
    <property type="match status" value="1"/>
</dbReference>
<feature type="domain" description="RING-type" evidence="6">
    <location>
        <begin position="92"/>
        <end position="136"/>
    </location>
</feature>
<dbReference type="AlphaFoldDB" id="A0A6A5T157"/>
<feature type="compositionally biased region" description="Polar residues" evidence="5">
    <location>
        <begin position="1"/>
        <end position="27"/>
    </location>
</feature>
<keyword evidence="1" id="KW-0479">Metal-binding</keyword>
<dbReference type="Proteomes" id="UP000800038">
    <property type="component" value="Unassembled WGS sequence"/>
</dbReference>
<dbReference type="GO" id="GO:0061630">
    <property type="term" value="F:ubiquitin protein ligase activity"/>
    <property type="evidence" value="ECO:0007669"/>
    <property type="project" value="TreeGrafter"/>
</dbReference>
<evidence type="ECO:0000256" key="2">
    <source>
        <dbReference type="ARBA" id="ARBA00022771"/>
    </source>
</evidence>
<evidence type="ECO:0000313" key="7">
    <source>
        <dbReference type="EMBL" id="KAF1945938.1"/>
    </source>
</evidence>
<proteinExistence type="predicted"/>
<accession>A0A6A5T157</accession>
<dbReference type="InterPro" id="IPR001841">
    <property type="entry name" value="Znf_RING"/>
</dbReference>
<evidence type="ECO:0000256" key="3">
    <source>
        <dbReference type="ARBA" id="ARBA00022833"/>
    </source>
</evidence>
<dbReference type="GO" id="GO:0016567">
    <property type="term" value="P:protein ubiquitination"/>
    <property type="evidence" value="ECO:0007669"/>
    <property type="project" value="TreeGrafter"/>
</dbReference>
<dbReference type="PANTHER" id="PTHR45969:SF69">
    <property type="entry name" value="FINGER DOMAIN PROTEIN, PUTATIVE (AFU_ORTHOLOGUE AFUA_3G12190)-RELATED"/>
    <property type="match status" value="1"/>
</dbReference>
<keyword evidence="3" id="KW-0862">Zinc</keyword>
<evidence type="ECO:0000256" key="5">
    <source>
        <dbReference type="SAM" id="MobiDB-lite"/>
    </source>
</evidence>
<reference evidence="7" key="1">
    <citation type="journal article" date="2020" name="Stud. Mycol.">
        <title>101 Dothideomycetes genomes: a test case for predicting lifestyles and emergence of pathogens.</title>
        <authorList>
            <person name="Haridas S."/>
            <person name="Albert R."/>
            <person name="Binder M."/>
            <person name="Bloem J."/>
            <person name="Labutti K."/>
            <person name="Salamov A."/>
            <person name="Andreopoulos B."/>
            <person name="Baker S."/>
            <person name="Barry K."/>
            <person name="Bills G."/>
            <person name="Bluhm B."/>
            <person name="Cannon C."/>
            <person name="Castanera R."/>
            <person name="Culley D."/>
            <person name="Daum C."/>
            <person name="Ezra D."/>
            <person name="Gonzalez J."/>
            <person name="Henrissat B."/>
            <person name="Kuo A."/>
            <person name="Liang C."/>
            <person name="Lipzen A."/>
            <person name="Lutzoni F."/>
            <person name="Magnuson J."/>
            <person name="Mondo S."/>
            <person name="Nolan M."/>
            <person name="Ohm R."/>
            <person name="Pangilinan J."/>
            <person name="Park H.-J."/>
            <person name="Ramirez L."/>
            <person name="Alfaro M."/>
            <person name="Sun H."/>
            <person name="Tritt A."/>
            <person name="Yoshinaga Y."/>
            <person name="Zwiers L.-H."/>
            <person name="Turgeon B."/>
            <person name="Goodwin S."/>
            <person name="Spatafora J."/>
            <person name="Crous P."/>
            <person name="Grigoriev I."/>
        </authorList>
    </citation>
    <scope>NUCLEOTIDE SEQUENCE</scope>
    <source>
        <strain evidence="7">CBS 161.51</strain>
    </source>
</reference>
<dbReference type="SUPFAM" id="SSF57850">
    <property type="entry name" value="RING/U-box"/>
    <property type="match status" value="1"/>
</dbReference>
<protein>
    <recommendedName>
        <fullName evidence="6">RING-type domain-containing protein</fullName>
    </recommendedName>
</protein>
<evidence type="ECO:0000256" key="4">
    <source>
        <dbReference type="PROSITE-ProRule" id="PRU00175"/>
    </source>
</evidence>
<evidence type="ECO:0000259" key="6">
    <source>
        <dbReference type="PROSITE" id="PS50089"/>
    </source>
</evidence>
<dbReference type="Pfam" id="PF13639">
    <property type="entry name" value="zf-RING_2"/>
    <property type="match status" value="1"/>
</dbReference>
<name>A0A6A5T157_9PLEO</name>
<evidence type="ECO:0000313" key="8">
    <source>
        <dbReference type="Proteomes" id="UP000800038"/>
    </source>
</evidence>
<dbReference type="PANTHER" id="PTHR45969">
    <property type="entry name" value="RING ZINC FINGER PROTEIN-RELATED"/>
    <property type="match status" value="1"/>
</dbReference>
<evidence type="ECO:0000256" key="1">
    <source>
        <dbReference type="ARBA" id="ARBA00022723"/>
    </source>
</evidence>
<dbReference type="PROSITE" id="PS50089">
    <property type="entry name" value="ZF_RING_2"/>
    <property type="match status" value="1"/>
</dbReference>
<dbReference type="EMBL" id="ML976006">
    <property type="protein sequence ID" value="KAF1945938.1"/>
    <property type="molecule type" value="Genomic_DNA"/>
</dbReference>
<feature type="compositionally biased region" description="Low complexity" evidence="5">
    <location>
        <begin position="28"/>
        <end position="48"/>
    </location>
</feature>
<dbReference type="OrthoDB" id="8062037at2759"/>